<dbReference type="EMBL" id="GGEC01093188">
    <property type="protein sequence ID" value="MBX73672.1"/>
    <property type="molecule type" value="Transcribed_RNA"/>
</dbReference>
<name>A0A2P2R330_RHIMU</name>
<sequence length="22" mass="2544">MTTIDVKHPAQPAYIIPLRNKH</sequence>
<protein>
    <submittedName>
        <fullName evidence="1">Uncharacterized protein</fullName>
    </submittedName>
</protein>
<dbReference type="AlphaFoldDB" id="A0A2P2R330"/>
<accession>A0A2P2R330</accession>
<evidence type="ECO:0000313" key="1">
    <source>
        <dbReference type="EMBL" id="MBX73672.1"/>
    </source>
</evidence>
<reference evidence="1" key="1">
    <citation type="submission" date="2018-02" db="EMBL/GenBank/DDBJ databases">
        <title>Rhizophora mucronata_Transcriptome.</title>
        <authorList>
            <person name="Meera S.P."/>
            <person name="Sreeshan A."/>
            <person name="Augustine A."/>
        </authorList>
    </citation>
    <scope>NUCLEOTIDE SEQUENCE</scope>
    <source>
        <tissue evidence="1">Leaf</tissue>
    </source>
</reference>
<proteinExistence type="predicted"/>
<organism evidence="1">
    <name type="scientific">Rhizophora mucronata</name>
    <name type="common">Asiatic mangrove</name>
    <dbReference type="NCBI Taxonomy" id="61149"/>
    <lineage>
        <taxon>Eukaryota</taxon>
        <taxon>Viridiplantae</taxon>
        <taxon>Streptophyta</taxon>
        <taxon>Embryophyta</taxon>
        <taxon>Tracheophyta</taxon>
        <taxon>Spermatophyta</taxon>
        <taxon>Magnoliopsida</taxon>
        <taxon>eudicotyledons</taxon>
        <taxon>Gunneridae</taxon>
        <taxon>Pentapetalae</taxon>
        <taxon>rosids</taxon>
        <taxon>fabids</taxon>
        <taxon>Malpighiales</taxon>
        <taxon>Rhizophoraceae</taxon>
        <taxon>Rhizophora</taxon>
    </lineage>
</organism>